<dbReference type="Gramene" id="rna-AYBTSS11_LOCUS20317">
    <property type="protein sequence ID" value="CAJ1964444.1"/>
    <property type="gene ID" value="gene-AYBTSS11_LOCUS20317"/>
</dbReference>
<reference evidence="2" key="1">
    <citation type="submission" date="2023-10" db="EMBL/GenBank/DDBJ databases">
        <authorList>
            <person name="Domelevo Entfellner J.-B."/>
        </authorList>
    </citation>
    <scope>NUCLEOTIDE SEQUENCE</scope>
</reference>
<evidence type="ECO:0000313" key="3">
    <source>
        <dbReference type="Proteomes" id="UP001189624"/>
    </source>
</evidence>
<gene>
    <name evidence="2" type="ORF">AYBTSS11_LOCUS20317</name>
</gene>
<dbReference type="Proteomes" id="UP001189624">
    <property type="component" value="Chromosome 6"/>
</dbReference>
<dbReference type="AlphaFoldDB" id="A0AA86TFN7"/>
<proteinExistence type="predicted"/>
<organism evidence="2 3">
    <name type="scientific">Sphenostylis stenocarpa</name>
    <dbReference type="NCBI Taxonomy" id="92480"/>
    <lineage>
        <taxon>Eukaryota</taxon>
        <taxon>Viridiplantae</taxon>
        <taxon>Streptophyta</taxon>
        <taxon>Embryophyta</taxon>
        <taxon>Tracheophyta</taxon>
        <taxon>Spermatophyta</taxon>
        <taxon>Magnoliopsida</taxon>
        <taxon>eudicotyledons</taxon>
        <taxon>Gunneridae</taxon>
        <taxon>Pentapetalae</taxon>
        <taxon>rosids</taxon>
        <taxon>fabids</taxon>
        <taxon>Fabales</taxon>
        <taxon>Fabaceae</taxon>
        <taxon>Papilionoideae</taxon>
        <taxon>50 kb inversion clade</taxon>
        <taxon>NPAAA clade</taxon>
        <taxon>indigoferoid/millettioid clade</taxon>
        <taxon>Phaseoleae</taxon>
        <taxon>Sphenostylis</taxon>
    </lineage>
</organism>
<sequence>MKNLKDFNLGMEWQRHHKSSSCDCRGGNGDCRSYNHKGCSEDRKSGDDNDNNQHRCDNNKGECKVRQSYYVQLGNLIE</sequence>
<keyword evidence="3" id="KW-1185">Reference proteome</keyword>
<dbReference type="EMBL" id="OY731403">
    <property type="protein sequence ID" value="CAJ1964444.1"/>
    <property type="molecule type" value="Genomic_DNA"/>
</dbReference>
<feature type="region of interest" description="Disordered" evidence="1">
    <location>
        <begin position="38"/>
        <end position="59"/>
    </location>
</feature>
<protein>
    <submittedName>
        <fullName evidence="2">Uncharacterized protein</fullName>
    </submittedName>
</protein>
<name>A0AA86TFN7_9FABA</name>
<evidence type="ECO:0000313" key="2">
    <source>
        <dbReference type="EMBL" id="CAJ1964444.1"/>
    </source>
</evidence>
<accession>A0AA86TFN7</accession>
<evidence type="ECO:0000256" key="1">
    <source>
        <dbReference type="SAM" id="MobiDB-lite"/>
    </source>
</evidence>